<evidence type="ECO:0000313" key="4">
    <source>
        <dbReference type="EMBL" id="QLI82552.1"/>
    </source>
</evidence>
<keyword evidence="2 4" id="KW-0808">Transferase</keyword>
<organism evidence="4 5">
    <name type="scientific">Chitinibacter fontanus</name>
    <dbReference type="NCBI Taxonomy" id="1737446"/>
    <lineage>
        <taxon>Bacteria</taxon>
        <taxon>Pseudomonadati</taxon>
        <taxon>Pseudomonadota</taxon>
        <taxon>Betaproteobacteria</taxon>
        <taxon>Neisseriales</taxon>
        <taxon>Chitinibacteraceae</taxon>
        <taxon>Chitinibacter</taxon>
    </lineage>
</organism>
<dbReference type="GO" id="GO:0016758">
    <property type="term" value="F:hexosyltransferase activity"/>
    <property type="evidence" value="ECO:0007669"/>
    <property type="project" value="UniProtKB-ARBA"/>
</dbReference>
<sequence>MPITLSIIVPIYNVENYIVQCVDSLLSEKPENVEIVLVNDGSKDQSVDLIKAQFNSELLMGRLILLEQENQGVSVARNTGIAHAHGEYIGFVDADDLILPGYYSSVLSVISMNSPDIVEIGWKTFSEVADIESAVENYVHPNFGMHPAVDLLEDVFAASIWYPVIRFFKKTLLHGHFFPVGVRFCEDLILLHVLYEKAENIFQIKNALYAYRINALGATMNMSAAYVKPLQDLYITLLHRKEHHVQLLKIAVFYVLHRCMQNTNTYSKLDNKIESDLLFMRLKFWRYTSVGARRLRIFMFPLLSNFIFNVKRKLIK</sequence>
<evidence type="ECO:0000256" key="2">
    <source>
        <dbReference type="ARBA" id="ARBA00022679"/>
    </source>
</evidence>
<dbReference type="Gene3D" id="3.90.550.10">
    <property type="entry name" value="Spore Coat Polysaccharide Biosynthesis Protein SpsA, Chain A"/>
    <property type="match status" value="1"/>
</dbReference>
<dbReference type="KEGG" id="cfon:HZU75_14015"/>
<dbReference type="RefSeq" id="WP_180306630.1">
    <property type="nucleotide sequence ID" value="NZ_CP058952.1"/>
</dbReference>
<gene>
    <name evidence="4" type="ORF">HZU75_14015</name>
</gene>
<reference evidence="4 5" key="1">
    <citation type="journal article" date="2016" name="Int. J. Syst. Evol. Microbiol.">
        <title>Chitinibacter fontanus sp. nov., isolated from a spring.</title>
        <authorList>
            <person name="Sheu S.Y."/>
            <person name="Li Y.S."/>
            <person name="Young C.C."/>
            <person name="Chen W.M."/>
        </authorList>
    </citation>
    <scope>NUCLEOTIDE SEQUENCE [LARGE SCALE GENOMIC DNA]</scope>
    <source>
        <strain evidence="4 5">STM-7</strain>
    </source>
</reference>
<dbReference type="Proteomes" id="UP000510822">
    <property type="component" value="Chromosome"/>
</dbReference>
<proteinExistence type="predicted"/>
<protein>
    <submittedName>
        <fullName evidence="4">Glycosyltransferase</fullName>
    </submittedName>
</protein>
<keyword evidence="1" id="KW-0328">Glycosyltransferase</keyword>
<name>A0A7D5VBM2_9NEIS</name>
<dbReference type="AlphaFoldDB" id="A0A7D5VBM2"/>
<evidence type="ECO:0000313" key="5">
    <source>
        <dbReference type="Proteomes" id="UP000510822"/>
    </source>
</evidence>
<evidence type="ECO:0000259" key="3">
    <source>
        <dbReference type="Pfam" id="PF00535"/>
    </source>
</evidence>
<dbReference type="SUPFAM" id="SSF53448">
    <property type="entry name" value="Nucleotide-diphospho-sugar transferases"/>
    <property type="match status" value="1"/>
</dbReference>
<dbReference type="InterPro" id="IPR001173">
    <property type="entry name" value="Glyco_trans_2-like"/>
</dbReference>
<dbReference type="Pfam" id="PF00535">
    <property type="entry name" value="Glycos_transf_2"/>
    <property type="match status" value="1"/>
</dbReference>
<dbReference type="PANTHER" id="PTHR22916">
    <property type="entry name" value="GLYCOSYLTRANSFERASE"/>
    <property type="match status" value="1"/>
</dbReference>
<dbReference type="EMBL" id="CP058952">
    <property type="protein sequence ID" value="QLI82552.1"/>
    <property type="molecule type" value="Genomic_DNA"/>
</dbReference>
<evidence type="ECO:0000256" key="1">
    <source>
        <dbReference type="ARBA" id="ARBA00022676"/>
    </source>
</evidence>
<accession>A0A7D5VBM2</accession>
<keyword evidence="5" id="KW-1185">Reference proteome</keyword>
<feature type="domain" description="Glycosyltransferase 2-like" evidence="3">
    <location>
        <begin position="6"/>
        <end position="119"/>
    </location>
</feature>
<dbReference type="InterPro" id="IPR029044">
    <property type="entry name" value="Nucleotide-diphossugar_trans"/>
</dbReference>
<dbReference type="PANTHER" id="PTHR22916:SF51">
    <property type="entry name" value="GLYCOSYLTRANSFERASE EPSH-RELATED"/>
    <property type="match status" value="1"/>
</dbReference>
<dbReference type="CDD" id="cd00761">
    <property type="entry name" value="Glyco_tranf_GTA_type"/>
    <property type="match status" value="1"/>
</dbReference>